<name>A0A0D9Z6F6_9ORYZ</name>
<dbReference type="Proteomes" id="UP000026961">
    <property type="component" value="Chromosome 3"/>
</dbReference>
<reference evidence="2" key="2">
    <citation type="submission" date="2018-05" db="EMBL/GenBank/DDBJ databases">
        <title>OgluRS3 (Oryza glumaepatula Reference Sequence Version 3).</title>
        <authorList>
            <person name="Zhang J."/>
            <person name="Kudrna D."/>
            <person name="Lee S."/>
            <person name="Talag J."/>
            <person name="Welchert J."/>
            <person name="Wing R.A."/>
        </authorList>
    </citation>
    <scope>NUCLEOTIDE SEQUENCE [LARGE SCALE GENOMIC DNA]</scope>
</reference>
<proteinExistence type="predicted"/>
<dbReference type="Gramene" id="OGLUM03G15360.1">
    <property type="protein sequence ID" value="OGLUM03G15360.1"/>
    <property type="gene ID" value="OGLUM03G15360"/>
</dbReference>
<keyword evidence="3" id="KW-1185">Reference proteome</keyword>
<protein>
    <submittedName>
        <fullName evidence="2">Uncharacterized protein</fullName>
    </submittedName>
</protein>
<feature type="region of interest" description="Disordered" evidence="1">
    <location>
        <begin position="108"/>
        <end position="128"/>
    </location>
</feature>
<dbReference type="HOGENOM" id="CLU_1782252_0_0_1"/>
<evidence type="ECO:0000313" key="3">
    <source>
        <dbReference type="Proteomes" id="UP000026961"/>
    </source>
</evidence>
<sequence length="128" mass="13676">MSQQDPLPLASWIPPPESSAVTVEEILFHPNSQASAAPRSAAAEGIRLLLTLNLAPALKPPPSRAASAPRVATAATREVFRRTYRPLLLVTAANKTTFTKSCHVLAKDTPTMLRPPPSSARRDAADDT</sequence>
<evidence type="ECO:0000256" key="1">
    <source>
        <dbReference type="SAM" id="MobiDB-lite"/>
    </source>
</evidence>
<accession>A0A0D9Z6F6</accession>
<organism evidence="2">
    <name type="scientific">Oryza glumipatula</name>
    <dbReference type="NCBI Taxonomy" id="40148"/>
    <lineage>
        <taxon>Eukaryota</taxon>
        <taxon>Viridiplantae</taxon>
        <taxon>Streptophyta</taxon>
        <taxon>Embryophyta</taxon>
        <taxon>Tracheophyta</taxon>
        <taxon>Spermatophyta</taxon>
        <taxon>Magnoliopsida</taxon>
        <taxon>Liliopsida</taxon>
        <taxon>Poales</taxon>
        <taxon>Poaceae</taxon>
        <taxon>BOP clade</taxon>
        <taxon>Oryzoideae</taxon>
        <taxon>Oryzeae</taxon>
        <taxon>Oryzinae</taxon>
        <taxon>Oryza</taxon>
    </lineage>
</organism>
<dbReference type="AlphaFoldDB" id="A0A0D9Z6F6"/>
<reference evidence="2" key="1">
    <citation type="submission" date="2015-04" db="UniProtKB">
        <authorList>
            <consortium name="EnsemblPlants"/>
        </authorList>
    </citation>
    <scope>IDENTIFICATION</scope>
</reference>
<dbReference type="EnsemblPlants" id="OGLUM03G15360.1">
    <property type="protein sequence ID" value="OGLUM03G15360.1"/>
    <property type="gene ID" value="OGLUM03G15360"/>
</dbReference>
<evidence type="ECO:0000313" key="2">
    <source>
        <dbReference type="EnsemblPlants" id="OGLUM03G15360.1"/>
    </source>
</evidence>